<evidence type="ECO:0000313" key="1">
    <source>
        <dbReference type="EMBL" id="KAF9520370.1"/>
    </source>
</evidence>
<organism evidence="1 2">
    <name type="scientific">Hydnum rufescens UP504</name>
    <dbReference type="NCBI Taxonomy" id="1448309"/>
    <lineage>
        <taxon>Eukaryota</taxon>
        <taxon>Fungi</taxon>
        <taxon>Dikarya</taxon>
        <taxon>Basidiomycota</taxon>
        <taxon>Agaricomycotina</taxon>
        <taxon>Agaricomycetes</taxon>
        <taxon>Cantharellales</taxon>
        <taxon>Hydnaceae</taxon>
        <taxon>Hydnum</taxon>
    </lineage>
</organism>
<keyword evidence="2" id="KW-1185">Reference proteome</keyword>
<protein>
    <submittedName>
        <fullName evidence="1">Uncharacterized protein</fullName>
    </submittedName>
</protein>
<sequence>MGQVNHASFPLHFTYWRAFAVRTGKLFFGQRSIRCQLHCASSCGSPNLDPNACDRELLITMSLNTASTKDSPLSLTSDSFYTIHKVLLAELSRIFKRCKTSSRGRVRKGCSKTDYMRFVVLRDFHSGARVFERVDEILLQDDTIQDTLMTSLETGASVSTVANLVIGNKGDLARAPGKNIVEWERGAKETAMEAVRISHETLRRSNR</sequence>
<accession>A0A9P6BA68</accession>
<name>A0A9P6BA68_9AGAM</name>
<comment type="caution">
    <text evidence="1">The sequence shown here is derived from an EMBL/GenBank/DDBJ whole genome shotgun (WGS) entry which is preliminary data.</text>
</comment>
<evidence type="ECO:0000313" key="2">
    <source>
        <dbReference type="Proteomes" id="UP000886523"/>
    </source>
</evidence>
<dbReference type="EMBL" id="MU128912">
    <property type="protein sequence ID" value="KAF9520370.1"/>
    <property type="molecule type" value="Genomic_DNA"/>
</dbReference>
<reference evidence="1" key="1">
    <citation type="journal article" date="2020" name="Nat. Commun.">
        <title>Large-scale genome sequencing of mycorrhizal fungi provides insights into the early evolution of symbiotic traits.</title>
        <authorList>
            <person name="Miyauchi S."/>
            <person name="Kiss E."/>
            <person name="Kuo A."/>
            <person name="Drula E."/>
            <person name="Kohler A."/>
            <person name="Sanchez-Garcia M."/>
            <person name="Morin E."/>
            <person name="Andreopoulos B."/>
            <person name="Barry K.W."/>
            <person name="Bonito G."/>
            <person name="Buee M."/>
            <person name="Carver A."/>
            <person name="Chen C."/>
            <person name="Cichocki N."/>
            <person name="Clum A."/>
            <person name="Culley D."/>
            <person name="Crous P.W."/>
            <person name="Fauchery L."/>
            <person name="Girlanda M."/>
            <person name="Hayes R.D."/>
            <person name="Keri Z."/>
            <person name="LaButti K."/>
            <person name="Lipzen A."/>
            <person name="Lombard V."/>
            <person name="Magnuson J."/>
            <person name="Maillard F."/>
            <person name="Murat C."/>
            <person name="Nolan M."/>
            <person name="Ohm R.A."/>
            <person name="Pangilinan J."/>
            <person name="Pereira M.F."/>
            <person name="Perotto S."/>
            <person name="Peter M."/>
            <person name="Pfister S."/>
            <person name="Riley R."/>
            <person name="Sitrit Y."/>
            <person name="Stielow J.B."/>
            <person name="Szollosi G."/>
            <person name="Zifcakova L."/>
            <person name="Stursova M."/>
            <person name="Spatafora J.W."/>
            <person name="Tedersoo L."/>
            <person name="Vaario L.M."/>
            <person name="Yamada A."/>
            <person name="Yan M."/>
            <person name="Wang P."/>
            <person name="Xu J."/>
            <person name="Bruns T."/>
            <person name="Baldrian P."/>
            <person name="Vilgalys R."/>
            <person name="Dunand C."/>
            <person name="Henrissat B."/>
            <person name="Grigoriev I.V."/>
            <person name="Hibbett D."/>
            <person name="Nagy L.G."/>
            <person name="Martin F.M."/>
        </authorList>
    </citation>
    <scope>NUCLEOTIDE SEQUENCE</scope>
    <source>
        <strain evidence="1">UP504</strain>
    </source>
</reference>
<dbReference type="AlphaFoldDB" id="A0A9P6BA68"/>
<dbReference type="Proteomes" id="UP000886523">
    <property type="component" value="Unassembled WGS sequence"/>
</dbReference>
<gene>
    <name evidence="1" type="ORF">BS47DRAFT_759461</name>
</gene>
<proteinExistence type="predicted"/>